<dbReference type="KEGG" id="tpr:Tpau_3108"/>
<evidence type="ECO:0000259" key="2">
    <source>
        <dbReference type="Pfam" id="PF02371"/>
    </source>
</evidence>
<dbReference type="GO" id="GO:0003677">
    <property type="term" value="F:DNA binding"/>
    <property type="evidence" value="ECO:0007669"/>
    <property type="project" value="InterPro"/>
</dbReference>
<evidence type="ECO:0000313" key="4">
    <source>
        <dbReference type="EMBL" id="ADG77501.1"/>
    </source>
</evidence>
<feature type="domain" description="Transposase IS110-like N-terminal" evidence="1">
    <location>
        <begin position="6"/>
        <end position="163"/>
    </location>
</feature>
<dbReference type="EMBL" id="CP001966">
    <property type="protein sequence ID" value="ADG76923.1"/>
    <property type="molecule type" value="Genomic_DNA"/>
</dbReference>
<dbReference type="InterPro" id="IPR002525">
    <property type="entry name" value="Transp_IS110-like_N"/>
</dbReference>
<evidence type="ECO:0000313" key="5">
    <source>
        <dbReference type="EMBL" id="ADG79696.1"/>
    </source>
</evidence>
<sequence length="404" mass="44125">MQPIYVGVDIGKRFHHACVIDATGSVLLSRQVLNSESDLNAIAAEVERQAEGAAVWVIDVVSEISALLLAILAAREVAHVVRYVPGAAVSAMSKSFVGEGKTDARDAKVIAELGRLRRSLRTVSLRDDATAALTTLTSYRSDLAAEWVANINRLRAILTSIFPGLEQQLDLSTKFPLILVSMFCTPTAVIEAGEKGVHEALLTAGVYRNSAARLAAAAMESARHQSVRGAGESDIAALTMRLASRLLLLLDERKLLDKQIAELFRQHRHAALIESIPGLGPQLGAELLVCLNGDIRNFANAGKLASYAGLVPVPRDSGRISGNMRRPRRYNRRLRRVFYLAAMTSLKDPDSRSRQYYDRKRSENRTHTQATLALARRQVDVLWAVLRDERPYTGAAPEGAVMAA</sequence>
<dbReference type="InterPro" id="IPR003346">
    <property type="entry name" value="Transposase_20"/>
</dbReference>
<dbReference type="EMBL" id="CP001966">
    <property type="protein sequence ID" value="ADG79696.1"/>
    <property type="molecule type" value="Genomic_DNA"/>
</dbReference>
<dbReference type="PANTHER" id="PTHR33055:SF3">
    <property type="entry name" value="PUTATIVE TRANSPOSASE FOR IS117-RELATED"/>
    <property type="match status" value="1"/>
</dbReference>
<reference evidence="3 6" key="2">
    <citation type="journal article" date="2011" name="Stand. Genomic Sci.">
        <title>Complete genome sequence of Tsukamurella paurometabola type strain (no. 33).</title>
        <authorList>
            <person name="Munk A.C."/>
            <person name="Lapidus A."/>
            <person name="Lucas S."/>
            <person name="Nolan M."/>
            <person name="Tice H."/>
            <person name="Cheng J.F."/>
            <person name="Del Rio T.G."/>
            <person name="Goodwin L."/>
            <person name="Pitluck S."/>
            <person name="Liolios K."/>
            <person name="Huntemann M."/>
            <person name="Ivanova N."/>
            <person name="Mavromatis K."/>
            <person name="Mikhailova N."/>
            <person name="Pati A."/>
            <person name="Chen A."/>
            <person name="Palaniappan K."/>
            <person name="Tapia R."/>
            <person name="Han C."/>
            <person name="Land M."/>
            <person name="Hauser L."/>
            <person name="Chang Y.J."/>
            <person name="Jeffries C.D."/>
            <person name="Brettin T."/>
            <person name="Yasawong M."/>
            <person name="Brambilla E.M."/>
            <person name="Rohde M."/>
            <person name="Sikorski J."/>
            <person name="Goker M."/>
            <person name="Detter J.C."/>
            <person name="Woyke T."/>
            <person name="Bristow J."/>
            <person name="Eisen J.A."/>
            <person name="Markowitz V."/>
            <person name="Hugenholtz P."/>
            <person name="Kyrpides N.C."/>
            <person name="Klenk H.P."/>
        </authorList>
    </citation>
    <scope>NUCLEOTIDE SEQUENCE [LARGE SCALE GENOMIC DNA]</scope>
    <source>
        <strain evidence="6">ATCC 8368 / DSM 20162 / CCUG 35730 / CIP 100753 / JCM 10117 / KCTC 9821 / NBRC 16120 / NCIMB 702349 / NCTC 13040</strain>
        <strain evidence="3">DSM 20162</strain>
    </source>
</reference>
<dbReference type="GO" id="GO:0004803">
    <property type="term" value="F:transposase activity"/>
    <property type="evidence" value="ECO:0007669"/>
    <property type="project" value="InterPro"/>
</dbReference>
<dbReference type="KEGG" id="tpr:Tpau_0274"/>
<dbReference type="NCBIfam" id="NF033542">
    <property type="entry name" value="transpos_IS110"/>
    <property type="match status" value="1"/>
</dbReference>
<dbReference type="Proteomes" id="UP000001213">
    <property type="component" value="Chromosome"/>
</dbReference>
<dbReference type="STRING" id="521096.Tpau_0274"/>
<dbReference type="GO" id="GO:0006313">
    <property type="term" value="P:DNA transposition"/>
    <property type="evidence" value="ECO:0007669"/>
    <property type="project" value="InterPro"/>
</dbReference>
<evidence type="ECO:0000259" key="1">
    <source>
        <dbReference type="Pfam" id="PF01548"/>
    </source>
</evidence>
<dbReference type="eggNOG" id="COG3547">
    <property type="taxonomic scope" value="Bacteria"/>
</dbReference>
<reference evidence="6" key="1">
    <citation type="submission" date="2010-03" db="EMBL/GenBank/DDBJ databases">
        <title>The complete chromosome of Tsukamurella paurometabola DSM 20162.</title>
        <authorList>
            <consortium name="US DOE Joint Genome Institute (JGI-PGF)"/>
            <person name="Lucas S."/>
            <person name="Copeland A."/>
            <person name="Lapidus A."/>
            <person name="Glavina del Rio T."/>
            <person name="Dalin E."/>
            <person name="Tice H."/>
            <person name="Bruce D."/>
            <person name="Goodwin L."/>
            <person name="Pitluck S."/>
            <person name="Kyrpides N."/>
            <person name="Mavromatis K."/>
            <person name="Ivanova N."/>
            <person name="Mikhailova N."/>
            <person name="Munk A.C."/>
            <person name="Brettin T."/>
            <person name="Detter J.C."/>
            <person name="Tapia R."/>
            <person name="Han C."/>
            <person name="Larimer F."/>
            <person name="Land M."/>
            <person name="Hauser L."/>
            <person name="Markowitz V."/>
            <person name="Cheng J.-F."/>
            <person name="Hugenholtz P."/>
            <person name="Woyke T."/>
            <person name="Wu D."/>
            <person name="Jando M."/>
            <person name="Brambilla E."/>
            <person name="Klenk H.-P."/>
            <person name="Eisen J.A."/>
        </authorList>
    </citation>
    <scope>NUCLEOTIDE SEQUENCE [LARGE SCALE GENOMIC DNA]</scope>
    <source>
        <strain evidence="6">ATCC 8368 / DSM 20162 / CCUG 35730 / CIP 100753 / JCM 10117 / KCTC 9821 / NBRC 16120 / NCIMB 702349 / NCTC 13040</strain>
    </source>
</reference>
<accession>D5UQU0</accession>
<dbReference type="PANTHER" id="PTHR33055">
    <property type="entry name" value="TRANSPOSASE FOR INSERTION SEQUENCE ELEMENT IS1111A"/>
    <property type="match status" value="1"/>
</dbReference>
<dbReference type="EMBL" id="CP001966">
    <property type="protein sequence ID" value="ADG77501.1"/>
    <property type="molecule type" value="Genomic_DNA"/>
</dbReference>
<dbReference type="InterPro" id="IPR047650">
    <property type="entry name" value="Transpos_IS110"/>
</dbReference>
<dbReference type="Pfam" id="PF01548">
    <property type="entry name" value="DEDD_Tnp_IS110"/>
    <property type="match status" value="1"/>
</dbReference>
<keyword evidence="6" id="KW-1185">Reference proteome</keyword>
<proteinExistence type="predicted"/>
<gene>
    <name evidence="3" type="ordered locus">Tpau_0274</name>
    <name evidence="4" type="ordered locus">Tpau_0867</name>
    <name evidence="5" type="ordered locus">Tpau_3108</name>
</gene>
<evidence type="ECO:0000313" key="6">
    <source>
        <dbReference type="Proteomes" id="UP000001213"/>
    </source>
</evidence>
<protein>
    <submittedName>
        <fullName evidence="3">Transposase IS116/IS110/IS902 family protein</fullName>
    </submittedName>
</protein>
<evidence type="ECO:0000313" key="3">
    <source>
        <dbReference type="EMBL" id="ADG76923.1"/>
    </source>
</evidence>
<dbReference type="Pfam" id="PF02371">
    <property type="entry name" value="Transposase_20"/>
    <property type="match status" value="1"/>
</dbReference>
<dbReference type="AlphaFoldDB" id="D5UQU0"/>
<dbReference type="HOGENOM" id="CLU_036902_2_6_11"/>
<dbReference type="KEGG" id="tpr:Tpau_0867"/>
<name>D5UQU0_TSUPD</name>
<feature type="domain" description="Transposase IS116/IS110/IS902 C-terminal" evidence="2">
    <location>
        <begin position="271"/>
        <end position="357"/>
    </location>
</feature>
<organism evidence="3 6">
    <name type="scientific">Tsukamurella paurometabola (strain ATCC 8368 / DSM 20162 / CCUG 35730 / CIP 100753 / JCM 10117 / KCTC 9821 / NBRC 16120 / NCIMB 702349 / NCTC 13040)</name>
    <name type="common">Corynebacterium paurometabolum</name>
    <dbReference type="NCBI Taxonomy" id="521096"/>
    <lineage>
        <taxon>Bacteria</taxon>
        <taxon>Bacillati</taxon>
        <taxon>Actinomycetota</taxon>
        <taxon>Actinomycetes</taxon>
        <taxon>Mycobacteriales</taxon>
        <taxon>Tsukamurellaceae</taxon>
        <taxon>Tsukamurella</taxon>
    </lineage>
</organism>